<dbReference type="GO" id="GO:0003677">
    <property type="term" value="F:DNA binding"/>
    <property type="evidence" value="ECO:0007669"/>
    <property type="project" value="InterPro"/>
</dbReference>
<dbReference type="Pfam" id="PF04397">
    <property type="entry name" value="LytTR"/>
    <property type="match status" value="1"/>
</dbReference>
<evidence type="ECO:0000256" key="1">
    <source>
        <dbReference type="PROSITE-ProRule" id="PRU00169"/>
    </source>
</evidence>
<dbReference type="Gene3D" id="3.40.50.2300">
    <property type="match status" value="1"/>
</dbReference>
<dbReference type="InterPro" id="IPR011006">
    <property type="entry name" value="CheY-like_superfamily"/>
</dbReference>
<name>A0A2P6C759_9FLAO</name>
<dbReference type="GO" id="GO:0000156">
    <property type="term" value="F:phosphorelay response regulator activity"/>
    <property type="evidence" value="ECO:0007669"/>
    <property type="project" value="InterPro"/>
</dbReference>
<dbReference type="Proteomes" id="UP000247345">
    <property type="component" value="Unassembled WGS sequence"/>
</dbReference>
<feature type="domain" description="HTH LytTR-type" evidence="3">
    <location>
        <begin position="137"/>
        <end position="246"/>
    </location>
</feature>
<dbReference type="PROSITE" id="PS50930">
    <property type="entry name" value="HTH_LYTTR"/>
    <property type="match status" value="1"/>
</dbReference>
<dbReference type="AlphaFoldDB" id="A0A2P6C759"/>
<feature type="modified residue" description="4-aspartylphosphate" evidence="1">
    <location>
        <position position="63"/>
    </location>
</feature>
<dbReference type="PROSITE" id="PS50110">
    <property type="entry name" value="RESPONSE_REGULATORY"/>
    <property type="match status" value="1"/>
</dbReference>
<dbReference type="EMBL" id="MSCK01000002">
    <property type="protein sequence ID" value="PQJ68754.1"/>
    <property type="molecule type" value="Genomic_DNA"/>
</dbReference>
<keyword evidence="1" id="KW-0597">Phosphoprotein</keyword>
<sequence length="246" mass="28893">MIPFKKHKMKYTYIIIQDKIDDFEDLKTALDEHSDYKFIATATNLEDGFSLIVKAKPNLIFLDVEINDRNSFTLIPKLKEFFTDLPIIIMTTKHNYYAKEAVNNQVSYFLSKPTEAVELENSLLFFEKVFTERQTHLVVKTGADIYLLHYNEISFLQAERNYTSIFNANGKSFSTSKSLKHFEETLPKKFIRVHRSFIVNKNCIERLNTRKGQLFLQPTDTLQDLEENFIPIGKEYLQKLKNSFSF</sequence>
<gene>
    <name evidence="4" type="ORF">BTO14_11940</name>
</gene>
<feature type="domain" description="Response regulatory" evidence="2">
    <location>
        <begin position="12"/>
        <end position="127"/>
    </location>
</feature>
<evidence type="ECO:0000313" key="4">
    <source>
        <dbReference type="EMBL" id="PQJ68754.1"/>
    </source>
</evidence>
<dbReference type="OrthoDB" id="2962330at2"/>
<evidence type="ECO:0000259" key="2">
    <source>
        <dbReference type="PROSITE" id="PS50110"/>
    </source>
</evidence>
<dbReference type="SMART" id="SM00850">
    <property type="entry name" value="LytTR"/>
    <property type="match status" value="1"/>
</dbReference>
<organism evidence="4 5">
    <name type="scientific">Polaribacter butkevichii</name>
    <dbReference type="NCBI Taxonomy" id="218490"/>
    <lineage>
        <taxon>Bacteria</taxon>
        <taxon>Pseudomonadati</taxon>
        <taxon>Bacteroidota</taxon>
        <taxon>Flavobacteriia</taxon>
        <taxon>Flavobacteriales</taxon>
        <taxon>Flavobacteriaceae</taxon>
    </lineage>
</organism>
<accession>A0A2P6C759</accession>
<evidence type="ECO:0008006" key="6">
    <source>
        <dbReference type="Google" id="ProtNLM"/>
    </source>
</evidence>
<keyword evidence="5" id="KW-1185">Reference proteome</keyword>
<dbReference type="InterPro" id="IPR046947">
    <property type="entry name" value="LytR-like"/>
</dbReference>
<dbReference type="Pfam" id="PF00072">
    <property type="entry name" value="Response_reg"/>
    <property type="match status" value="1"/>
</dbReference>
<reference evidence="4 5" key="1">
    <citation type="submission" date="2016-12" db="EMBL/GenBank/DDBJ databases">
        <title>Trade-off between light-utilization and light-protection in marine flavobacteria.</title>
        <authorList>
            <person name="Kumagai Y."/>
            <person name="Yoshizawa S."/>
            <person name="Kogure K."/>
            <person name="Iwasaki W."/>
        </authorList>
    </citation>
    <scope>NUCLEOTIDE SEQUENCE [LARGE SCALE GENOMIC DNA]</scope>
    <source>
        <strain evidence="4 5">KCTC 12100</strain>
    </source>
</reference>
<proteinExistence type="predicted"/>
<dbReference type="InterPro" id="IPR001789">
    <property type="entry name" value="Sig_transdc_resp-reg_receiver"/>
</dbReference>
<protein>
    <recommendedName>
        <fullName evidence="6">DNA-binding response regulator</fullName>
    </recommendedName>
</protein>
<evidence type="ECO:0000313" key="5">
    <source>
        <dbReference type="Proteomes" id="UP000247345"/>
    </source>
</evidence>
<dbReference type="SMART" id="SM00448">
    <property type="entry name" value="REC"/>
    <property type="match status" value="1"/>
</dbReference>
<dbReference type="PANTHER" id="PTHR37299">
    <property type="entry name" value="TRANSCRIPTIONAL REGULATOR-RELATED"/>
    <property type="match status" value="1"/>
</dbReference>
<dbReference type="InterPro" id="IPR007492">
    <property type="entry name" value="LytTR_DNA-bd_dom"/>
</dbReference>
<dbReference type="Gene3D" id="2.40.50.1020">
    <property type="entry name" value="LytTr DNA-binding domain"/>
    <property type="match status" value="1"/>
</dbReference>
<dbReference type="PANTHER" id="PTHR37299:SF1">
    <property type="entry name" value="STAGE 0 SPORULATION PROTEIN A HOMOLOG"/>
    <property type="match status" value="1"/>
</dbReference>
<dbReference type="CDD" id="cd00156">
    <property type="entry name" value="REC"/>
    <property type="match status" value="1"/>
</dbReference>
<dbReference type="SUPFAM" id="SSF52172">
    <property type="entry name" value="CheY-like"/>
    <property type="match status" value="1"/>
</dbReference>
<evidence type="ECO:0000259" key="3">
    <source>
        <dbReference type="PROSITE" id="PS50930"/>
    </source>
</evidence>
<comment type="caution">
    <text evidence="4">The sequence shown here is derived from an EMBL/GenBank/DDBJ whole genome shotgun (WGS) entry which is preliminary data.</text>
</comment>